<evidence type="ECO:0000259" key="1">
    <source>
        <dbReference type="PROSITE" id="PS50222"/>
    </source>
</evidence>
<feature type="non-terminal residue" evidence="2">
    <location>
        <position position="107"/>
    </location>
</feature>
<dbReference type="Gene3D" id="1.10.238.10">
    <property type="entry name" value="EF-hand"/>
    <property type="match status" value="1"/>
</dbReference>
<dbReference type="GO" id="GO:0005509">
    <property type="term" value="F:calcium ion binding"/>
    <property type="evidence" value="ECO:0007669"/>
    <property type="project" value="InterPro"/>
</dbReference>
<dbReference type="SUPFAM" id="SSF47473">
    <property type="entry name" value="EF-hand"/>
    <property type="match status" value="1"/>
</dbReference>
<feature type="non-terminal residue" evidence="2">
    <location>
        <position position="1"/>
    </location>
</feature>
<protein>
    <recommendedName>
        <fullName evidence="1">EF-hand domain-containing protein</fullName>
    </recommendedName>
</protein>
<keyword evidence="3" id="KW-1185">Reference proteome</keyword>
<sequence>PLIVDHDLSEPFRNALALLFRRYNRNRDGVMSRVEFRQFVQDTNGQTPELAFVDSICQHYSGRSSSGMTLPGFCAFFKEQALHEPVEVRDDLAKHGFDKATLRHTVL</sequence>
<evidence type="ECO:0000313" key="3">
    <source>
        <dbReference type="Proteomes" id="UP000268162"/>
    </source>
</evidence>
<gene>
    <name evidence="2" type="ORF">BJ085DRAFT_1103</name>
</gene>
<organism evidence="2 3">
    <name type="scientific">Dimargaris cristalligena</name>
    <dbReference type="NCBI Taxonomy" id="215637"/>
    <lineage>
        <taxon>Eukaryota</taxon>
        <taxon>Fungi</taxon>
        <taxon>Fungi incertae sedis</taxon>
        <taxon>Zoopagomycota</taxon>
        <taxon>Kickxellomycotina</taxon>
        <taxon>Dimargaritomycetes</taxon>
        <taxon>Dimargaritales</taxon>
        <taxon>Dimargaritaceae</taxon>
        <taxon>Dimargaris</taxon>
    </lineage>
</organism>
<dbReference type="InterPro" id="IPR011992">
    <property type="entry name" value="EF-hand-dom_pair"/>
</dbReference>
<name>A0A4P9ZJI1_9FUNG</name>
<feature type="domain" description="EF-hand" evidence="1">
    <location>
        <begin position="11"/>
        <end position="46"/>
    </location>
</feature>
<accession>A0A4P9ZJI1</accession>
<dbReference type="AlphaFoldDB" id="A0A4P9ZJI1"/>
<dbReference type="InterPro" id="IPR002048">
    <property type="entry name" value="EF_hand_dom"/>
</dbReference>
<reference evidence="3" key="1">
    <citation type="journal article" date="2018" name="Nat. Microbiol.">
        <title>Leveraging single-cell genomics to expand the fungal tree of life.</title>
        <authorList>
            <person name="Ahrendt S.R."/>
            <person name="Quandt C.A."/>
            <person name="Ciobanu D."/>
            <person name="Clum A."/>
            <person name="Salamov A."/>
            <person name="Andreopoulos B."/>
            <person name="Cheng J.F."/>
            <person name="Woyke T."/>
            <person name="Pelin A."/>
            <person name="Henrissat B."/>
            <person name="Reynolds N.K."/>
            <person name="Benny G.L."/>
            <person name="Smith M.E."/>
            <person name="James T.Y."/>
            <person name="Grigoriev I.V."/>
        </authorList>
    </citation>
    <scope>NUCLEOTIDE SEQUENCE [LARGE SCALE GENOMIC DNA]</scope>
    <source>
        <strain evidence="3">RSA 468</strain>
    </source>
</reference>
<proteinExistence type="predicted"/>
<dbReference type="PROSITE" id="PS50222">
    <property type="entry name" value="EF_HAND_2"/>
    <property type="match status" value="1"/>
</dbReference>
<evidence type="ECO:0000313" key="2">
    <source>
        <dbReference type="EMBL" id="RKP33367.1"/>
    </source>
</evidence>
<dbReference type="EMBL" id="ML003971">
    <property type="protein sequence ID" value="RKP33367.1"/>
    <property type="molecule type" value="Genomic_DNA"/>
</dbReference>
<dbReference type="Proteomes" id="UP000268162">
    <property type="component" value="Unassembled WGS sequence"/>
</dbReference>